<dbReference type="GO" id="GO:0016020">
    <property type="term" value="C:membrane"/>
    <property type="evidence" value="ECO:0007669"/>
    <property type="project" value="TreeGrafter"/>
</dbReference>
<feature type="domain" description="PTHB1 N-terminal" evidence="2">
    <location>
        <begin position="1"/>
        <end position="363"/>
    </location>
</feature>
<feature type="domain" description="PTHB1 hairpin" evidence="5">
    <location>
        <begin position="604"/>
        <end position="707"/>
    </location>
</feature>
<gene>
    <name evidence="7" type="ORF">HJG63_001382</name>
</gene>
<proteinExistence type="predicted"/>
<dbReference type="Pfam" id="PF23339">
    <property type="entry name" value="PTHB1_CtH"/>
    <property type="match status" value="1"/>
</dbReference>
<evidence type="ECO:0000259" key="5">
    <source>
        <dbReference type="Pfam" id="PF23338"/>
    </source>
</evidence>
<protein>
    <submittedName>
        <fullName evidence="7">Bardet-Biedl syndrome 9</fullName>
    </submittedName>
</protein>
<dbReference type="InterPro" id="IPR055362">
    <property type="entry name" value="PTHB1_pf_dom"/>
</dbReference>
<dbReference type="EMBL" id="JACASE010000013">
    <property type="protein sequence ID" value="KAF6417888.1"/>
    <property type="molecule type" value="Genomic_DNA"/>
</dbReference>
<organism evidence="7 8">
    <name type="scientific">Rousettus aegyptiacus</name>
    <name type="common">Egyptian fruit bat</name>
    <name type="synonym">Pteropus aegyptiacus</name>
    <dbReference type="NCBI Taxonomy" id="9407"/>
    <lineage>
        <taxon>Eukaryota</taxon>
        <taxon>Metazoa</taxon>
        <taxon>Chordata</taxon>
        <taxon>Craniata</taxon>
        <taxon>Vertebrata</taxon>
        <taxon>Euteleostomi</taxon>
        <taxon>Mammalia</taxon>
        <taxon>Eutheria</taxon>
        <taxon>Laurasiatheria</taxon>
        <taxon>Chiroptera</taxon>
        <taxon>Yinpterochiroptera</taxon>
        <taxon>Pteropodoidea</taxon>
        <taxon>Pteropodidae</taxon>
        <taxon>Rousettinae</taxon>
        <taxon>Rousettus</taxon>
    </lineage>
</organism>
<dbReference type="GO" id="GO:0034464">
    <property type="term" value="C:BBSome"/>
    <property type="evidence" value="ECO:0007669"/>
    <property type="project" value="InterPro"/>
</dbReference>
<dbReference type="InterPro" id="IPR028074">
    <property type="entry name" value="PHTB1_GAE_dom"/>
</dbReference>
<evidence type="ECO:0000313" key="8">
    <source>
        <dbReference type="Proteomes" id="UP000593571"/>
    </source>
</evidence>
<evidence type="ECO:0000256" key="1">
    <source>
        <dbReference type="SAM" id="Coils"/>
    </source>
</evidence>
<feature type="coiled-coil region" evidence="1">
    <location>
        <begin position="371"/>
        <end position="401"/>
    </location>
</feature>
<evidence type="ECO:0000259" key="6">
    <source>
        <dbReference type="Pfam" id="PF23339"/>
    </source>
</evidence>
<evidence type="ECO:0000259" key="2">
    <source>
        <dbReference type="Pfam" id="PF14727"/>
    </source>
</evidence>
<name>A0A7J8D408_ROUAE</name>
<feature type="domain" description="PTHB1 GAE" evidence="3">
    <location>
        <begin position="437"/>
        <end position="479"/>
    </location>
</feature>
<dbReference type="Pfam" id="PF23338">
    <property type="entry name" value="PTHB1_hp"/>
    <property type="match status" value="1"/>
</dbReference>
<dbReference type="PANTHER" id="PTHR20991">
    <property type="entry name" value="PARATHYROID HORMONE-RESPONSIVE B1 GENE"/>
    <property type="match status" value="1"/>
</dbReference>
<evidence type="ECO:0000259" key="3">
    <source>
        <dbReference type="Pfam" id="PF14728"/>
    </source>
</evidence>
<dbReference type="GO" id="GO:0060271">
    <property type="term" value="P:cilium assembly"/>
    <property type="evidence" value="ECO:0007669"/>
    <property type="project" value="TreeGrafter"/>
</dbReference>
<dbReference type="InterPro" id="IPR055363">
    <property type="entry name" value="PTHB1_hp_dom"/>
</dbReference>
<reference evidence="7 8" key="1">
    <citation type="journal article" date="2020" name="Nature">
        <title>Six reference-quality genomes reveal evolution of bat adaptations.</title>
        <authorList>
            <person name="Jebb D."/>
            <person name="Huang Z."/>
            <person name="Pippel M."/>
            <person name="Hughes G.M."/>
            <person name="Lavrichenko K."/>
            <person name="Devanna P."/>
            <person name="Winkler S."/>
            <person name="Jermiin L.S."/>
            <person name="Skirmuntt E.C."/>
            <person name="Katzourakis A."/>
            <person name="Burkitt-Gray L."/>
            <person name="Ray D.A."/>
            <person name="Sullivan K.A.M."/>
            <person name="Roscito J.G."/>
            <person name="Kirilenko B.M."/>
            <person name="Davalos L.M."/>
            <person name="Corthals A.P."/>
            <person name="Power M.L."/>
            <person name="Jones G."/>
            <person name="Ransome R.D."/>
            <person name="Dechmann D.K.N."/>
            <person name="Locatelli A.G."/>
            <person name="Puechmaille S.J."/>
            <person name="Fedrigo O."/>
            <person name="Jarvis E.D."/>
            <person name="Hiller M."/>
            <person name="Vernes S.C."/>
            <person name="Myers E.W."/>
            <person name="Teeling E.C."/>
        </authorList>
    </citation>
    <scope>NUCLEOTIDE SEQUENCE [LARGE SCALE GENOMIC DNA]</scope>
    <source>
        <strain evidence="7">MRouAeg1</strain>
        <tissue evidence="7">Muscle</tissue>
    </source>
</reference>
<dbReference type="PANTHER" id="PTHR20991:SF0">
    <property type="entry name" value="PROTEIN PTHB1"/>
    <property type="match status" value="1"/>
</dbReference>
<dbReference type="InterPro" id="IPR026511">
    <property type="entry name" value="PTHB1"/>
</dbReference>
<evidence type="ECO:0000259" key="4">
    <source>
        <dbReference type="Pfam" id="PF23337"/>
    </source>
</evidence>
<dbReference type="Pfam" id="PF14728">
    <property type="entry name" value="PTHB1_GAE"/>
    <property type="match status" value="1"/>
</dbReference>
<feature type="domain" description="PTHB1 C-terminal helix bundle" evidence="6">
    <location>
        <begin position="709"/>
        <end position="784"/>
    </location>
</feature>
<accession>A0A7J8D408</accession>
<evidence type="ECO:0000313" key="7">
    <source>
        <dbReference type="EMBL" id="KAF6417888.1"/>
    </source>
</evidence>
<keyword evidence="8" id="KW-1185">Reference proteome</keyword>
<comment type="caution">
    <text evidence="7">The sequence shown here is derived from an EMBL/GenBank/DDBJ whole genome shotgun (WGS) entry which is preliminary data.</text>
</comment>
<dbReference type="InterPro" id="IPR055364">
    <property type="entry name" value="PTHB1_CtH_dom"/>
</dbReference>
<keyword evidence="1" id="KW-0175">Coiled coil</keyword>
<dbReference type="AlphaFoldDB" id="A0A7J8D408"/>
<feature type="domain" description="PTHB1 platform" evidence="4">
    <location>
        <begin position="495"/>
        <end position="602"/>
    </location>
</feature>
<dbReference type="Proteomes" id="UP000593571">
    <property type="component" value="Unassembled WGS sequence"/>
</dbReference>
<dbReference type="Pfam" id="PF14727">
    <property type="entry name" value="PHTB1_N"/>
    <property type="match status" value="1"/>
</dbReference>
<dbReference type="Pfam" id="PF23337">
    <property type="entry name" value="PTHB1_pf"/>
    <property type="match status" value="1"/>
</dbReference>
<dbReference type="InterPro" id="IPR028073">
    <property type="entry name" value="PHTB1_N_dom"/>
</dbReference>
<sequence>MSLFKARDWWSTVLGEKEEFDQGCLCLADVDNSGNGQDKIIVGSFMGYLRIFNPRPVKTGDGAQAEDLLLEVHLRDPVLQVQVGKFVSGTEMLHLAVLHSRKLCVYSVSGTLGNVEHGNQYQIKLMYEHNLQRTACNMTYGTFGGVKGRDLICIQSMDGMLMVFEQESYAFGRFLPGSLLPGPLAYSSRTDSFITVSSCRQVESYKYQVLAFATDADKRQETEQQKLGSGKRLVVDWTLNIGEQALDICIVSFNQSASSIFVLGERNFFCLKDNGQIRFMKKLDCSPSSFLPYCSVSEGTINTLIGNHNKMLHVYQDVTLKWATQLPHVPVAVRVGCLHDLKGVIVTLSDDGHLQCSYLGTDPSLFQAPKVESRELNYDELDKELKELQKLIKDVNKLQGVWPMTEKEDDLKVSALVSSNFDSVSQAPDAEVGADLVPSVTVKVTLQNRVALQKAKLSVYVQPPLELTCDQFTFDFMDRNPDGIPRVIQCKFRLPLKLICLPGQPSKTASHKLTIDTNKSPVSLLSLFPGFANQSEDDQVNVMGFRFFGGSRVTLLASKTSQRYRIQSEQFEDLWLITNELIIRLKEYFEKQGIKDFSCSFSGSMPLQEYFELIDHHFELRINGEKLEELLSERAVQFRAIQRRLLTRFKDKTPAPLQHLDTLLDGTYKQVIALADAVEENQDNLFQAFIRLRSASHLVILLVGLWQKLSADQVAILEAAFLPLQQDAQELGWEETVDAAISHLLKTCLSKSSKEQALTLGSRLDVPKDTSRLKKHITLLCDRLAKGGRLCLSADAAAPPTMVMPGGCAPIPESDLEERSVDQESAELFTNHKHLIAETPMPEVPPLQGVAE</sequence>